<evidence type="ECO:0000313" key="3">
    <source>
        <dbReference type="Proteomes" id="UP000001362"/>
    </source>
</evidence>
<sequence length="866" mass="96567">MSIVRDQLFRVIHRARPRDFFPWLAVDEKKKLIFMERGYVGAILMCNTLYGADESVVQELSSALSIDFPAGTIIQAVNWNVPDSMDILERFLDRRRGNSDDKGLSDQQKTLINGTAENIHRYFEAAQNRNRVFQDSGVPLTKNLVFFAIKIPVAEFPTDDEIDMVDEKIGSFASTINMMSPYRVDHHIALSLWRRMLHLRHEWEEEFDENALLRDQITGPGDAIEDHESYLSVDHGDGEKDYISVLSIKEFSRPINMLATNFLMGDPLGRGTQLTLPAALVWTINIPDQVKKRRAITNESTLINWQSGKRMMSWSPKLRLKKEGIDFLMEAINTGDNALEMAFTALLWGPDAKTVKNASGSFISHAAKAGFVMLPDKQIALPMFLNAMPLFPDRESMAMTFRYKSVGTTHAVAACPVISDWQGNNMEDSRLSPACSGTLLVSRRGHLMVFDIFASNSGHNFVLAGMTRSGKSVTAQQLVMDQLSVGAQVWVIEVGRSFEKLCKLFGGDHIDLRPEMDVGLNPFTVVGVLDDEISELTAIIGTMISPRGELSDEDLSTVAMAIRSVYGKAGREATPTDVQAYLVAQDNNPRAIAMGKMMNEFTLNGAHGRWFNAPMNVSLNGSRFVNLELMELQRRPQVMLVVLMQMMFAIGKEISSATDKRRRILFVDEASVLLEIQTALDFLEGLARRVAKHQGALGIGIQALSDLYKNEKTRTISAQTAHFLVMRQNADSVAQLENNKQFVIGPSGLAMMKTVRKTKEYAETFLYSEESMAIGRLKLDPYRRVLFATDGPEKEEVVEAMRNGVDPDAAIRQFLAQHPEFSTGEYSGEILDSEDAEEAEKGGKEVEYLGDIAGIAEDVEETKGAA</sequence>
<dbReference type="STRING" id="243159.AFE_1089"/>
<dbReference type="HOGENOM" id="CLU_007815_1_0_6"/>
<dbReference type="SUPFAM" id="SSF52540">
    <property type="entry name" value="P-loop containing nucleoside triphosphate hydrolases"/>
    <property type="match status" value="1"/>
</dbReference>
<dbReference type="eggNOG" id="COG3451">
    <property type="taxonomic scope" value="Bacteria"/>
</dbReference>
<dbReference type="InterPro" id="IPR053155">
    <property type="entry name" value="F-pilin_assembly_TraC"/>
</dbReference>
<gene>
    <name evidence="2" type="primary">traC</name>
    <name evidence="2" type="ordered locus">AFE_1089</name>
</gene>
<dbReference type="InterPro" id="IPR043964">
    <property type="entry name" value="P-loop_TraG"/>
</dbReference>
<dbReference type="Gene3D" id="3.40.50.300">
    <property type="entry name" value="P-loop containing nucleotide triphosphate hydrolases"/>
    <property type="match status" value="1"/>
</dbReference>
<accession>B7J837</accession>
<dbReference type="Pfam" id="PF19044">
    <property type="entry name" value="P-loop_TraG"/>
    <property type="match status" value="1"/>
</dbReference>
<dbReference type="Gene3D" id="1.10.8.730">
    <property type="match status" value="1"/>
</dbReference>
<dbReference type="KEGG" id="afr:AFE_1089"/>
<dbReference type="AlphaFoldDB" id="B7J837"/>
<protein>
    <submittedName>
        <fullName evidence="2">Type-IV secretion system protein TraC</fullName>
    </submittedName>
</protein>
<dbReference type="Pfam" id="PF11130">
    <property type="entry name" value="TraC_F_IV"/>
    <property type="match status" value="1"/>
</dbReference>
<dbReference type="InterPro" id="IPR025955">
    <property type="entry name" value="TraC/Conjuga_ATPase"/>
</dbReference>
<evidence type="ECO:0000313" key="2">
    <source>
        <dbReference type="EMBL" id="ACK80617.1"/>
    </source>
</evidence>
<name>B7J837_ACIF2</name>
<proteinExistence type="predicted"/>
<dbReference type="Proteomes" id="UP000001362">
    <property type="component" value="Chromosome"/>
</dbReference>
<dbReference type="PANTHER" id="PTHR38467:SF1">
    <property type="entry name" value="CONJUGATIVE TRANSFER: ASSEMBLY"/>
    <property type="match status" value="1"/>
</dbReference>
<evidence type="ECO:0000259" key="1">
    <source>
        <dbReference type="Pfam" id="PF19044"/>
    </source>
</evidence>
<dbReference type="RefSeq" id="WP_012606799.1">
    <property type="nucleotide sequence ID" value="NC_011761.1"/>
</dbReference>
<dbReference type="EMBL" id="CP001219">
    <property type="protein sequence ID" value="ACK80617.1"/>
    <property type="molecule type" value="Genomic_DNA"/>
</dbReference>
<organism evidence="2 3">
    <name type="scientific">Acidithiobacillus ferrooxidans (strain ATCC 23270 / DSM 14882 / CIP 104768 / NCIMB 8455)</name>
    <name type="common">Ferrobacillus ferrooxidans (strain ATCC 23270)</name>
    <dbReference type="NCBI Taxonomy" id="243159"/>
    <lineage>
        <taxon>Bacteria</taxon>
        <taxon>Pseudomonadati</taxon>
        <taxon>Pseudomonadota</taxon>
        <taxon>Acidithiobacillia</taxon>
        <taxon>Acidithiobacillales</taxon>
        <taxon>Acidithiobacillaceae</taxon>
        <taxon>Acidithiobacillus</taxon>
    </lineage>
</organism>
<dbReference type="InterPro" id="IPR014117">
    <property type="entry name" value="TraC-F-type"/>
</dbReference>
<dbReference type="GeneID" id="65280384"/>
<reference evidence="2 3" key="1">
    <citation type="journal article" date="2008" name="BMC Genomics">
        <title>Acidithiobacillus ferrooxidans metabolism: from genome sequence to industrial applications.</title>
        <authorList>
            <person name="Valdes J."/>
            <person name="Pedroso I."/>
            <person name="Quatrini R."/>
            <person name="Dodson R.J."/>
            <person name="Tettelin H."/>
            <person name="Blake R.II."/>
            <person name="Eisen J.A."/>
            <person name="Holmes D.S."/>
        </authorList>
    </citation>
    <scope>NUCLEOTIDE SEQUENCE [LARGE SCALE GENOMIC DNA]</scope>
    <source>
        <strain evidence="3">ATCC 23270 / DSM 14882 / CIP 104768 / NCIMB 8455</strain>
    </source>
</reference>
<dbReference type="PaxDb" id="243159-AFE_1089"/>
<keyword evidence="3" id="KW-1185">Reference proteome</keyword>
<dbReference type="PANTHER" id="PTHR38467">
    <property type="match status" value="1"/>
</dbReference>
<dbReference type="InterPro" id="IPR027417">
    <property type="entry name" value="P-loop_NTPase"/>
</dbReference>
<feature type="domain" description="TraG P-loop" evidence="1">
    <location>
        <begin position="459"/>
        <end position="535"/>
    </location>
</feature>
<dbReference type="NCBIfam" id="TIGR02746">
    <property type="entry name" value="TraC-F-type"/>
    <property type="match status" value="1"/>
</dbReference>